<protein>
    <recommendedName>
        <fullName evidence="7">Transcription termination factor 3, mitochondrial</fullName>
    </recommendedName>
</protein>
<keyword evidence="9" id="KW-1185">Reference proteome</keyword>
<dbReference type="AlphaFoldDB" id="A0A9P0H8Q4"/>
<dbReference type="InterPro" id="IPR003690">
    <property type="entry name" value="MTERF"/>
</dbReference>
<dbReference type="OrthoDB" id="637682at2759"/>
<dbReference type="EMBL" id="OV725079">
    <property type="protein sequence ID" value="CAH1397397.1"/>
    <property type="molecule type" value="Genomic_DNA"/>
</dbReference>
<dbReference type="FunFam" id="1.25.70.10:FF:000002">
    <property type="entry name" value="transcription termination factor 3, mitochondrial"/>
    <property type="match status" value="1"/>
</dbReference>
<keyword evidence="3" id="KW-0809">Transit peptide</keyword>
<keyword evidence="6" id="KW-0804">Transcription</keyword>
<dbReference type="GO" id="GO:0005739">
    <property type="term" value="C:mitochondrion"/>
    <property type="evidence" value="ECO:0007669"/>
    <property type="project" value="UniProtKB-SubCell"/>
</dbReference>
<dbReference type="Proteomes" id="UP001152798">
    <property type="component" value="Chromosome 3"/>
</dbReference>
<dbReference type="PANTHER" id="PTHR13068:SF112">
    <property type="entry name" value="TRANSCRIPTION TERMINATION FACTOR 3, MITOCHONDRIAL"/>
    <property type="match status" value="1"/>
</dbReference>
<dbReference type="Pfam" id="PF02536">
    <property type="entry name" value="mTERF"/>
    <property type="match status" value="1"/>
</dbReference>
<organism evidence="8 9">
    <name type="scientific">Nezara viridula</name>
    <name type="common">Southern green stink bug</name>
    <name type="synonym">Cimex viridulus</name>
    <dbReference type="NCBI Taxonomy" id="85310"/>
    <lineage>
        <taxon>Eukaryota</taxon>
        <taxon>Metazoa</taxon>
        <taxon>Ecdysozoa</taxon>
        <taxon>Arthropoda</taxon>
        <taxon>Hexapoda</taxon>
        <taxon>Insecta</taxon>
        <taxon>Pterygota</taxon>
        <taxon>Neoptera</taxon>
        <taxon>Paraneoptera</taxon>
        <taxon>Hemiptera</taxon>
        <taxon>Heteroptera</taxon>
        <taxon>Panheteroptera</taxon>
        <taxon>Pentatomomorpha</taxon>
        <taxon>Pentatomoidea</taxon>
        <taxon>Pentatomidae</taxon>
        <taxon>Pentatominae</taxon>
        <taxon>Nezara</taxon>
    </lineage>
</organism>
<keyword evidence="5" id="KW-0496">Mitochondrion</keyword>
<dbReference type="PANTHER" id="PTHR13068">
    <property type="entry name" value="CGI-12 PROTEIN-RELATED"/>
    <property type="match status" value="1"/>
</dbReference>
<proteinExistence type="inferred from homology"/>
<accession>A0A9P0H8Q4</accession>
<evidence type="ECO:0000256" key="6">
    <source>
        <dbReference type="ARBA" id="ARBA00023163"/>
    </source>
</evidence>
<dbReference type="InterPro" id="IPR038538">
    <property type="entry name" value="MTERF_sf"/>
</dbReference>
<dbReference type="GO" id="GO:0006390">
    <property type="term" value="P:mitochondrial transcription"/>
    <property type="evidence" value="ECO:0007669"/>
    <property type="project" value="TreeGrafter"/>
</dbReference>
<dbReference type="GO" id="GO:0003676">
    <property type="term" value="F:nucleic acid binding"/>
    <property type="evidence" value="ECO:0007669"/>
    <property type="project" value="InterPro"/>
</dbReference>
<evidence type="ECO:0000256" key="1">
    <source>
        <dbReference type="ARBA" id="ARBA00004173"/>
    </source>
</evidence>
<dbReference type="GO" id="GO:0061668">
    <property type="term" value="P:mitochondrial ribosome assembly"/>
    <property type="evidence" value="ECO:0007669"/>
    <property type="project" value="TreeGrafter"/>
</dbReference>
<evidence type="ECO:0000256" key="4">
    <source>
        <dbReference type="ARBA" id="ARBA00023015"/>
    </source>
</evidence>
<gene>
    <name evidence="8" type="ORF">NEZAVI_LOCUS7227</name>
</gene>
<dbReference type="Gene3D" id="1.25.70.10">
    <property type="entry name" value="Transcription termination factor 3, mitochondrial"/>
    <property type="match status" value="1"/>
</dbReference>
<evidence type="ECO:0000256" key="3">
    <source>
        <dbReference type="ARBA" id="ARBA00022946"/>
    </source>
</evidence>
<keyword evidence="4" id="KW-0805">Transcription regulation</keyword>
<name>A0A9P0H8Q4_NEZVI</name>
<dbReference type="SMART" id="SM00733">
    <property type="entry name" value="Mterf"/>
    <property type="match status" value="5"/>
</dbReference>
<dbReference type="GO" id="GO:0006355">
    <property type="term" value="P:regulation of DNA-templated transcription"/>
    <property type="evidence" value="ECO:0007669"/>
    <property type="project" value="UniProtKB-ARBA"/>
</dbReference>
<evidence type="ECO:0000313" key="9">
    <source>
        <dbReference type="Proteomes" id="UP001152798"/>
    </source>
</evidence>
<comment type="similarity">
    <text evidence="2">Belongs to the mTERF family.</text>
</comment>
<sequence length="363" mass="41807">MILQIFTRVICARKIIGCPFQNKLVLKCLSSSVSSKSLVLPENEPGLDLQSATQQQSETQIQSDTYVPALREDVLNKYIKPKKNYLPLINFAAYVNKSTTLQEFVKLGVNLHIIELTRGAQELILKLNFDRDVKKYLTFLHDVGVPADELGSFITRNPFIFKEDLDDLQVRINYLESMAFTPENITRILTKNPRWLLFKTQSIDERLGYFQSKFKLIGPEVRHVAVRMPKIVTYKQRHIEENYFAVKEEMGFESGEVKELLLQKPKIYTINRSNLVARFDYLHNTMGIPHSQLISQPGTLLCRQSKLKERHEFLKSIGKDIFDPTKPGYISPLSVVAGTDQYFCTKVAKTSVETYNRFLKTLC</sequence>
<comment type="subcellular location">
    <subcellularLocation>
        <location evidence="1">Mitochondrion</location>
    </subcellularLocation>
</comment>
<evidence type="ECO:0000256" key="7">
    <source>
        <dbReference type="ARBA" id="ARBA00071275"/>
    </source>
</evidence>
<evidence type="ECO:0000256" key="5">
    <source>
        <dbReference type="ARBA" id="ARBA00023128"/>
    </source>
</evidence>
<evidence type="ECO:0000256" key="2">
    <source>
        <dbReference type="ARBA" id="ARBA00007692"/>
    </source>
</evidence>
<reference evidence="8" key="1">
    <citation type="submission" date="2022-01" db="EMBL/GenBank/DDBJ databases">
        <authorList>
            <person name="King R."/>
        </authorList>
    </citation>
    <scope>NUCLEOTIDE SEQUENCE</scope>
</reference>
<evidence type="ECO:0000313" key="8">
    <source>
        <dbReference type="EMBL" id="CAH1397397.1"/>
    </source>
</evidence>